<reference evidence="2 3" key="1">
    <citation type="journal article" date="2021" name="Microb. Ecol.">
        <title>Candidatus Mesenet longicola: Novel Endosymbionts of Brontispa longissima that Induce Cytoplasmic Incompatibility.</title>
        <authorList>
            <person name="Takano S."/>
            <person name="Gotoh Y."/>
            <person name="Hayashi T."/>
        </authorList>
    </citation>
    <scope>NUCLEOTIDE SEQUENCE [LARGE SCALE GENOMIC DNA]</scope>
    <source>
        <strain evidence="2">L5</strain>
    </source>
</reference>
<organism evidence="2 3">
    <name type="scientific">Candidatus Mesenet longicola</name>
    <dbReference type="NCBI Taxonomy" id="1892558"/>
    <lineage>
        <taxon>Bacteria</taxon>
        <taxon>Pseudomonadati</taxon>
        <taxon>Pseudomonadota</taxon>
        <taxon>Alphaproteobacteria</taxon>
        <taxon>Rickettsiales</taxon>
        <taxon>Anaplasmataceae</taxon>
        <taxon>Candidatus Mesenet</taxon>
    </lineage>
</organism>
<dbReference type="AlphaFoldDB" id="A0A8J3HP62"/>
<feature type="region of interest" description="Disordered" evidence="1">
    <location>
        <begin position="154"/>
        <end position="178"/>
    </location>
</feature>
<protein>
    <submittedName>
        <fullName evidence="2">Uncharacterized protein</fullName>
    </submittedName>
</protein>
<evidence type="ECO:0000256" key="1">
    <source>
        <dbReference type="SAM" id="MobiDB-lite"/>
    </source>
</evidence>
<comment type="caution">
    <text evidence="2">The sequence shown here is derived from an EMBL/GenBank/DDBJ whole genome shotgun (WGS) entry which is preliminary data.</text>
</comment>
<dbReference type="EMBL" id="BNGU01000003">
    <property type="protein sequence ID" value="GHM59128.1"/>
    <property type="molecule type" value="Genomic_DNA"/>
</dbReference>
<gene>
    <name evidence="2" type="ORF">sL5_01210</name>
</gene>
<evidence type="ECO:0000313" key="3">
    <source>
        <dbReference type="Proteomes" id="UP000637906"/>
    </source>
</evidence>
<sequence length="225" mass="25896">MGNISNYVQYLPSERKYILVDDSELYDNFEQIVDEEVSKIDSYQKLTQLKRSIDSLIEILYSNASFCDIDTELETTKHTQAKLESQKRVQDKKRKIIESIITYVAMQQQEADGNASNLNHIEKENTDIDEVKNKLKLQVKEVLFAVLANRMDPEKRAGETESSNAKDAKRYGREDEDHKQQSNIFSSLLKLLLNVLLGINVDIFPNRSFTAKIKAENQNKKGMSI</sequence>
<evidence type="ECO:0000313" key="2">
    <source>
        <dbReference type="EMBL" id="GHM59128.1"/>
    </source>
</evidence>
<name>A0A8J3HP62_9RICK</name>
<keyword evidence="3" id="KW-1185">Reference proteome</keyword>
<dbReference type="Proteomes" id="UP000637906">
    <property type="component" value="Unassembled WGS sequence"/>
</dbReference>
<proteinExistence type="predicted"/>
<accession>A0A8J3HP62</accession>